<comment type="caution">
    <text evidence="1">The sequence shown here is derived from an EMBL/GenBank/DDBJ whole genome shotgun (WGS) entry which is preliminary data.</text>
</comment>
<proteinExistence type="predicted"/>
<reference evidence="1 2" key="1">
    <citation type="submission" date="2018-08" db="EMBL/GenBank/DDBJ databases">
        <title>A genome reference for cultivated species of the human gut microbiota.</title>
        <authorList>
            <person name="Zou Y."/>
            <person name="Xue W."/>
            <person name="Luo G."/>
        </authorList>
    </citation>
    <scope>NUCLEOTIDE SEQUENCE [LARGE SCALE GENOMIC DNA]</scope>
    <source>
        <strain evidence="1 2">TF09-22</strain>
    </source>
</reference>
<dbReference type="Proteomes" id="UP000260874">
    <property type="component" value="Unassembled WGS sequence"/>
</dbReference>
<dbReference type="EMBL" id="QSRB01000007">
    <property type="protein sequence ID" value="RGK85679.1"/>
    <property type="molecule type" value="Genomic_DNA"/>
</dbReference>
<dbReference type="AlphaFoldDB" id="A0A3E4Q056"/>
<protein>
    <submittedName>
        <fullName evidence="1">Uncharacterized protein</fullName>
    </submittedName>
</protein>
<evidence type="ECO:0000313" key="1">
    <source>
        <dbReference type="EMBL" id="RGK85679.1"/>
    </source>
</evidence>
<sequence length="84" mass="10158">MMNKDIITLNTNRIQSHYITIKKGILMKREITSDRLCGISPMMYFSFRWCFDERMMNVYTAMVQLFNILNHQFIVFTHRLTLCE</sequence>
<accession>A0A3E4Q056</accession>
<gene>
    <name evidence="1" type="ORF">DXC91_10460</name>
</gene>
<evidence type="ECO:0000313" key="2">
    <source>
        <dbReference type="Proteomes" id="UP000260874"/>
    </source>
</evidence>
<organism evidence="1 2">
    <name type="scientific">Bacteroides uniformis</name>
    <dbReference type="NCBI Taxonomy" id="820"/>
    <lineage>
        <taxon>Bacteria</taxon>
        <taxon>Pseudomonadati</taxon>
        <taxon>Bacteroidota</taxon>
        <taxon>Bacteroidia</taxon>
        <taxon>Bacteroidales</taxon>
        <taxon>Bacteroidaceae</taxon>
        <taxon>Bacteroides</taxon>
    </lineage>
</organism>
<name>A0A3E4Q056_BACUN</name>